<protein>
    <submittedName>
        <fullName evidence="1">Uncharacterized protein</fullName>
    </submittedName>
</protein>
<organism evidence="1 2">
    <name type="scientific">Smallanthus sonchifolius</name>
    <dbReference type="NCBI Taxonomy" id="185202"/>
    <lineage>
        <taxon>Eukaryota</taxon>
        <taxon>Viridiplantae</taxon>
        <taxon>Streptophyta</taxon>
        <taxon>Embryophyta</taxon>
        <taxon>Tracheophyta</taxon>
        <taxon>Spermatophyta</taxon>
        <taxon>Magnoliopsida</taxon>
        <taxon>eudicotyledons</taxon>
        <taxon>Gunneridae</taxon>
        <taxon>Pentapetalae</taxon>
        <taxon>asterids</taxon>
        <taxon>campanulids</taxon>
        <taxon>Asterales</taxon>
        <taxon>Asteraceae</taxon>
        <taxon>Asteroideae</taxon>
        <taxon>Heliantheae alliance</taxon>
        <taxon>Millerieae</taxon>
        <taxon>Smallanthus</taxon>
    </lineage>
</organism>
<gene>
    <name evidence="1" type="ORF">L1987_03736</name>
</gene>
<evidence type="ECO:0000313" key="1">
    <source>
        <dbReference type="EMBL" id="KAI3829609.1"/>
    </source>
</evidence>
<name>A0ACB9KBH8_9ASTR</name>
<dbReference type="EMBL" id="CM042018">
    <property type="protein sequence ID" value="KAI3829609.1"/>
    <property type="molecule type" value="Genomic_DNA"/>
</dbReference>
<evidence type="ECO:0000313" key="2">
    <source>
        <dbReference type="Proteomes" id="UP001056120"/>
    </source>
</evidence>
<reference evidence="2" key="1">
    <citation type="journal article" date="2022" name="Mol. Ecol. Resour.">
        <title>The genomes of chicory, endive, great burdock and yacon provide insights into Asteraceae palaeo-polyploidization history and plant inulin production.</title>
        <authorList>
            <person name="Fan W."/>
            <person name="Wang S."/>
            <person name="Wang H."/>
            <person name="Wang A."/>
            <person name="Jiang F."/>
            <person name="Liu H."/>
            <person name="Zhao H."/>
            <person name="Xu D."/>
            <person name="Zhang Y."/>
        </authorList>
    </citation>
    <scope>NUCLEOTIDE SEQUENCE [LARGE SCALE GENOMIC DNA]</scope>
    <source>
        <strain evidence="2">cv. Yunnan</strain>
    </source>
</reference>
<sequence length="148" mass="17265">MEWNCCWSVTPFLFESSGDSEEVKSDVHHDHDHEEHEVVMDESEGVSFRFDDEGDVDDDDAQSCSYDHSSYINTRYGDSQNDHLSQRLIIYDDEDGNIDDDDGNIDFDDKNMKIINPSKQQKRSHNFCVDSLEQREVDRKFWEACLAT</sequence>
<reference evidence="1 2" key="2">
    <citation type="journal article" date="2022" name="Mol. Ecol. Resour.">
        <title>The genomes of chicory, endive, great burdock and yacon provide insights into Asteraceae paleo-polyploidization history and plant inulin production.</title>
        <authorList>
            <person name="Fan W."/>
            <person name="Wang S."/>
            <person name="Wang H."/>
            <person name="Wang A."/>
            <person name="Jiang F."/>
            <person name="Liu H."/>
            <person name="Zhao H."/>
            <person name="Xu D."/>
            <person name="Zhang Y."/>
        </authorList>
    </citation>
    <scope>NUCLEOTIDE SEQUENCE [LARGE SCALE GENOMIC DNA]</scope>
    <source>
        <strain evidence="2">cv. Yunnan</strain>
        <tissue evidence="1">Leaves</tissue>
    </source>
</reference>
<keyword evidence="2" id="KW-1185">Reference proteome</keyword>
<comment type="caution">
    <text evidence="1">The sequence shown here is derived from an EMBL/GenBank/DDBJ whole genome shotgun (WGS) entry which is preliminary data.</text>
</comment>
<dbReference type="Proteomes" id="UP001056120">
    <property type="component" value="Linkage Group LG01"/>
</dbReference>
<accession>A0ACB9KBH8</accession>
<proteinExistence type="predicted"/>